<evidence type="ECO:0000256" key="4">
    <source>
        <dbReference type="ARBA" id="ARBA00023157"/>
    </source>
</evidence>
<evidence type="ECO:0000313" key="8">
    <source>
        <dbReference type="Proteomes" id="UP000000226"/>
    </source>
</evidence>
<dbReference type="SMART" id="SM00505">
    <property type="entry name" value="Knot1"/>
    <property type="match status" value="1"/>
</dbReference>
<dbReference type="CDD" id="cd00107">
    <property type="entry name" value="Knot1"/>
    <property type="match status" value="1"/>
</dbReference>
<gene>
    <name evidence="7" type="ORF">PHAVU_003G282400g</name>
</gene>
<dbReference type="PANTHER" id="PTHR33147">
    <property type="entry name" value="DEFENSIN-LIKE PROTEIN 1"/>
    <property type="match status" value="1"/>
</dbReference>
<dbReference type="SUPFAM" id="SSF57095">
    <property type="entry name" value="Scorpion toxin-like"/>
    <property type="match status" value="1"/>
</dbReference>
<dbReference type="InterPro" id="IPR036574">
    <property type="entry name" value="Scorpion_toxin-like_sf"/>
</dbReference>
<dbReference type="EMBL" id="CM002290">
    <property type="protein sequence ID" value="ESW28384.1"/>
    <property type="molecule type" value="Genomic_DNA"/>
</dbReference>
<dbReference type="Gene3D" id="3.30.30.10">
    <property type="entry name" value="Knottin, scorpion toxin-like"/>
    <property type="match status" value="1"/>
</dbReference>
<dbReference type="OMA" id="CESACHT"/>
<accession>V7CE29</accession>
<evidence type="ECO:0000256" key="3">
    <source>
        <dbReference type="ARBA" id="ARBA00022729"/>
    </source>
</evidence>
<sequence length="78" mass="8785">MARSVSFVSTIFVFLLLLLATEMGPRMVAEARGCESRSRHLRGKCESDENCASACRTERFSGGHCRGFRCRCFCDKRS</sequence>
<dbReference type="InterPro" id="IPR003614">
    <property type="entry name" value="Knottins"/>
</dbReference>
<dbReference type="Gramene" id="ESW28384">
    <property type="protein sequence ID" value="ESW28384"/>
    <property type="gene ID" value="PHAVU_003G282400g"/>
</dbReference>
<dbReference type="SMR" id="V7CE29"/>
<dbReference type="InterPro" id="IPR008176">
    <property type="entry name" value="Defensin_plant"/>
</dbReference>
<organism evidence="7 8">
    <name type="scientific">Phaseolus vulgaris</name>
    <name type="common">Kidney bean</name>
    <name type="synonym">French bean</name>
    <dbReference type="NCBI Taxonomy" id="3885"/>
    <lineage>
        <taxon>Eukaryota</taxon>
        <taxon>Viridiplantae</taxon>
        <taxon>Streptophyta</taxon>
        <taxon>Embryophyta</taxon>
        <taxon>Tracheophyta</taxon>
        <taxon>Spermatophyta</taxon>
        <taxon>Magnoliopsida</taxon>
        <taxon>eudicotyledons</taxon>
        <taxon>Gunneridae</taxon>
        <taxon>Pentapetalae</taxon>
        <taxon>rosids</taxon>
        <taxon>fabids</taxon>
        <taxon>Fabales</taxon>
        <taxon>Fabaceae</taxon>
        <taxon>Papilionoideae</taxon>
        <taxon>50 kb inversion clade</taxon>
        <taxon>NPAAA clade</taxon>
        <taxon>indigoferoid/millettioid clade</taxon>
        <taxon>Phaseoleae</taxon>
        <taxon>Phaseolus</taxon>
    </lineage>
</organism>
<protein>
    <recommendedName>
        <fullName evidence="6">Knottins-like domain-containing protein</fullName>
    </recommendedName>
</protein>
<evidence type="ECO:0000259" key="6">
    <source>
        <dbReference type="SMART" id="SM00505"/>
    </source>
</evidence>
<proteinExistence type="predicted"/>
<feature type="chain" id="PRO_5004755232" description="Knottins-like domain-containing protein" evidence="5">
    <location>
        <begin position="21"/>
        <end position="78"/>
    </location>
</feature>
<evidence type="ECO:0000256" key="5">
    <source>
        <dbReference type="SAM" id="SignalP"/>
    </source>
</evidence>
<keyword evidence="4" id="KW-1015">Disulfide bond</keyword>
<dbReference type="STRING" id="3885.V7CE29"/>
<evidence type="ECO:0000256" key="1">
    <source>
        <dbReference type="ARBA" id="ARBA00022529"/>
    </source>
</evidence>
<dbReference type="PRINTS" id="PR00288">
    <property type="entry name" value="PUROTHIONIN"/>
</dbReference>
<dbReference type="GO" id="GO:0050832">
    <property type="term" value="P:defense response to fungus"/>
    <property type="evidence" value="ECO:0007669"/>
    <property type="project" value="UniProtKB-KW"/>
</dbReference>
<feature type="domain" description="Knottins-like" evidence="6">
    <location>
        <begin position="33"/>
        <end position="74"/>
    </location>
</feature>
<name>V7CE29_PHAVU</name>
<keyword evidence="8" id="KW-1185">Reference proteome</keyword>
<dbReference type="AlphaFoldDB" id="V7CE29"/>
<dbReference type="Pfam" id="PF00304">
    <property type="entry name" value="Gamma-thionin"/>
    <property type="match status" value="1"/>
</dbReference>
<keyword evidence="2" id="KW-0295">Fungicide</keyword>
<keyword evidence="1" id="KW-0929">Antimicrobial</keyword>
<dbReference type="PANTHER" id="PTHR33147:SF106">
    <property type="entry name" value="DEFENSIN-LIKE PROTEIN 11"/>
    <property type="match status" value="1"/>
</dbReference>
<feature type="signal peptide" evidence="5">
    <location>
        <begin position="1"/>
        <end position="20"/>
    </location>
</feature>
<evidence type="ECO:0000256" key="2">
    <source>
        <dbReference type="ARBA" id="ARBA00022577"/>
    </source>
</evidence>
<dbReference type="Proteomes" id="UP000000226">
    <property type="component" value="Chromosome 3"/>
</dbReference>
<dbReference type="eggNOG" id="ENOG502S7HM">
    <property type="taxonomic scope" value="Eukaryota"/>
</dbReference>
<reference evidence="8" key="1">
    <citation type="journal article" date="2014" name="Nat. Genet.">
        <title>A reference genome for common bean and genome-wide analysis of dual domestications.</title>
        <authorList>
            <person name="Schmutz J."/>
            <person name="McClean P.E."/>
            <person name="Mamidi S."/>
            <person name="Wu G.A."/>
            <person name="Cannon S.B."/>
            <person name="Grimwood J."/>
            <person name="Jenkins J."/>
            <person name="Shu S."/>
            <person name="Song Q."/>
            <person name="Chavarro C."/>
            <person name="Torres-Torres M."/>
            <person name="Geffroy V."/>
            <person name="Moghaddam S.M."/>
            <person name="Gao D."/>
            <person name="Abernathy B."/>
            <person name="Barry K."/>
            <person name="Blair M."/>
            <person name="Brick M.A."/>
            <person name="Chovatia M."/>
            <person name="Gepts P."/>
            <person name="Goodstein D.M."/>
            <person name="Gonzales M."/>
            <person name="Hellsten U."/>
            <person name="Hyten D.L."/>
            <person name="Jia G."/>
            <person name="Kelly J.D."/>
            <person name="Kudrna D."/>
            <person name="Lee R."/>
            <person name="Richard M.M."/>
            <person name="Miklas P.N."/>
            <person name="Osorno J.M."/>
            <person name="Rodrigues J."/>
            <person name="Thareau V."/>
            <person name="Urrea C.A."/>
            <person name="Wang M."/>
            <person name="Yu Y."/>
            <person name="Zhang M."/>
            <person name="Wing R.A."/>
            <person name="Cregan P.B."/>
            <person name="Rokhsar D.S."/>
            <person name="Jackson S.A."/>
        </authorList>
    </citation>
    <scope>NUCLEOTIDE SEQUENCE [LARGE SCALE GENOMIC DNA]</scope>
    <source>
        <strain evidence="8">cv. G19833</strain>
    </source>
</reference>
<dbReference type="GO" id="GO:0031640">
    <property type="term" value="P:killing of cells of another organism"/>
    <property type="evidence" value="ECO:0007669"/>
    <property type="project" value="UniProtKB-KW"/>
</dbReference>
<dbReference type="OrthoDB" id="683455at2759"/>
<keyword evidence="3 5" id="KW-0732">Signal</keyword>
<evidence type="ECO:0000313" key="7">
    <source>
        <dbReference type="EMBL" id="ESW28384.1"/>
    </source>
</evidence>